<comment type="similarity">
    <text evidence="1 5">Belongs to the peptidase S8 family.</text>
</comment>
<dbReference type="Proteomes" id="UP000030108">
    <property type="component" value="Unassembled WGS sequence"/>
</dbReference>
<name>X8JGG1_9AGAM</name>
<dbReference type="PANTHER" id="PTHR43806">
    <property type="entry name" value="PEPTIDASE S8"/>
    <property type="match status" value="1"/>
</dbReference>
<keyword evidence="3" id="KW-0378">Hydrolase</keyword>
<dbReference type="InterPro" id="IPR000209">
    <property type="entry name" value="Peptidase_S8/S53_dom"/>
</dbReference>
<dbReference type="InterPro" id="IPR050131">
    <property type="entry name" value="Peptidase_S8_subtilisin-like"/>
</dbReference>
<reference evidence="8" key="1">
    <citation type="journal article" date="2014" name="Genome Announc.">
        <title>Draft genome sequence of the plant-pathogenic soil fungus Rhizoctonia solani anastomosis group 3 strain Rhs1AP.</title>
        <authorList>
            <person name="Cubeta M.A."/>
            <person name="Thomas E."/>
            <person name="Dean R.A."/>
            <person name="Jabaji S."/>
            <person name="Neate S.M."/>
            <person name="Tavantzis S."/>
            <person name="Toda T."/>
            <person name="Vilgalys R."/>
            <person name="Bharathan N."/>
            <person name="Fedorova-Abrams N."/>
            <person name="Pakala S.B."/>
            <person name="Pakala S.M."/>
            <person name="Zafar N."/>
            <person name="Joardar V."/>
            <person name="Losada L."/>
            <person name="Nierman W.C."/>
        </authorList>
    </citation>
    <scope>NUCLEOTIDE SEQUENCE [LARGE SCALE GENOMIC DNA]</scope>
    <source>
        <strain evidence="8">AG-3</strain>
    </source>
</reference>
<evidence type="ECO:0000256" key="3">
    <source>
        <dbReference type="ARBA" id="ARBA00022801"/>
    </source>
</evidence>
<feature type="domain" description="Peptidase S8/S53" evidence="6">
    <location>
        <begin position="8"/>
        <end position="193"/>
    </location>
</feature>
<gene>
    <name evidence="7" type="ORF">RSOL_419390</name>
</gene>
<dbReference type="GO" id="GO:0005615">
    <property type="term" value="C:extracellular space"/>
    <property type="evidence" value="ECO:0007669"/>
    <property type="project" value="TreeGrafter"/>
</dbReference>
<dbReference type="AlphaFoldDB" id="X8JGG1"/>
<proteinExistence type="inferred from homology"/>
<dbReference type="Gene3D" id="3.40.50.200">
    <property type="entry name" value="Peptidase S8/S53 domain"/>
    <property type="match status" value="1"/>
</dbReference>
<sequence length="256" mass="26495">MVTAKALTCAGTIAGKTYGVAKKAQVYAVKVLRSNGSGSVSDAIAGVNWASKQAQARAIEAIKEFRATGKTSHKGSVANMFSRSNGSSALNDAVNAAVRNGMHFAAAAGDNNSDACDYSPAAAELPIIVGASTISDDRASFSNYGKCLDIFAPGRDITSTWIGNKYATNTISGTSMASSHTAGLLAYLLSLQDPRSPAPGSGDSYYNADGSLDVTQFGAMTPAELLSILIDLSGEDKLSNIPPLTSNHLIYNNEAR</sequence>
<evidence type="ECO:0000313" key="7">
    <source>
        <dbReference type="EMBL" id="EUC62376.1"/>
    </source>
</evidence>
<comment type="caution">
    <text evidence="7">The sequence shown here is derived from an EMBL/GenBank/DDBJ whole genome shotgun (WGS) entry which is preliminary data.</text>
</comment>
<dbReference type="InterPro" id="IPR036852">
    <property type="entry name" value="Peptidase_S8/S53_dom_sf"/>
</dbReference>
<keyword evidence="4" id="KW-0720">Serine protease</keyword>
<accession>X8JGG1</accession>
<comment type="caution">
    <text evidence="5">Lacks conserved residue(s) required for the propagation of feature annotation.</text>
</comment>
<dbReference type="PROSITE" id="PS51892">
    <property type="entry name" value="SUBTILASE"/>
    <property type="match status" value="1"/>
</dbReference>
<dbReference type="InterPro" id="IPR034193">
    <property type="entry name" value="PCSK9_ProteinaseK-like"/>
</dbReference>
<dbReference type="Pfam" id="PF00082">
    <property type="entry name" value="Peptidase_S8"/>
    <property type="match status" value="1"/>
</dbReference>
<evidence type="ECO:0000259" key="6">
    <source>
        <dbReference type="Pfam" id="PF00082"/>
    </source>
</evidence>
<protein>
    <submittedName>
        <fullName evidence="7">Subtilisin-like serine protease, putative</fullName>
    </submittedName>
</protein>
<dbReference type="EMBL" id="JATN01000318">
    <property type="protein sequence ID" value="EUC62376.1"/>
    <property type="molecule type" value="Genomic_DNA"/>
</dbReference>
<dbReference type="PANTHER" id="PTHR43806:SF11">
    <property type="entry name" value="CEREVISIN-RELATED"/>
    <property type="match status" value="1"/>
</dbReference>
<dbReference type="SUPFAM" id="SSF52743">
    <property type="entry name" value="Subtilisin-like"/>
    <property type="match status" value="1"/>
</dbReference>
<dbReference type="GO" id="GO:0006508">
    <property type="term" value="P:proteolysis"/>
    <property type="evidence" value="ECO:0007669"/>
    <property type="project" value="UniProtKB-KW"/>
</dbReference>
<evidence type="ECO:0000256" key="1">
    <source>
        <dbReference type="ARBA" id="ARBA00011073"/>
    </source>
</evidence>
<evidence type="ECO:0000256" key="2">
    <source>
        <dbReference type="ARBA" id="ARBA00022670"/>
    </source>
</evidence>
<dbReference type="GO" id="GO:0004252">
    <property type="term" value="F:serine-type endopeptidase activity"/>
    <property type="evidence" value="ECO:0007669"/>
    <property type="project" value="InterPro"/>
</dbReference>
<dbReference type="CDD" id="cd04077">
    <property type="entry name" value="Peptidases_S8_PCSK9_ProteinaseK_like"/>
    <property type="match status" value="1"/>
</dbReference>
<dbReference type="OrthoDB" id="206201at2759"/>
<organism evidence="7 8">
    <name type="scientific">Rhizoctonia solani AG-3 Rhs1AP</name>
    <dbReference type="NCBI Taxonomy" id="1086054"/>
    <lineage>
        <taxon>Eukaryota</taxon>
        <taxon>Fungi</taxon>
        <taxon>Dikarya</taxon>
        <taxon>Basidiomycota</taxon>
        <taxon>Agaricomycotina</taxon>
        <taxon>Agaricomycetes</taxon>
        <taxon>Cantharellales</taxon>
        <taxon>Ceratobasidiaceae</taxon>
        <taxon>Rhizoctonia</taxon>
    </lineage>
</organism>
<evidence type="ECO:0000256" key="4">
    <source>
        <dbReference type="ARBA" id="ARBA00022825"/>
    </source>
</evidence>
<evidence type="ECO:0000256" key="5">
    <source>
        <dbReference type="PROSITE-ProRule" id="PRU01240"/>
    </source>
</evidence>
<evidence type="ECO:0000313" key="8">
    <source>
        <dbReference type="Proteomes" id="UP000030108"/>
    </source>
</evidence>
<keyword evidence="2 7" id="KW-0645">Protease</keyword>